<proteinExistence type="predicted"/>
<sequence length="59" mass="6737">MPKDPNNDTVWNMPKDPNDNTNQGISQTMEPDLFDPELSLDQLDYSEEAFLSFSSQSIE</sequence>
<evidence type="ECO:0000313" key="1">
    <source>
        <dbReference type="EMBL" id="CAG8471958.1"/>
    </source>
</evidence>
<dbReference type="EMBL" id="CAJVQC010000483">
    <property type="protein sequence ID" value="CAG8471958.1"/>
    <property type="molecule type" value="Genomic_DNA"/>
</dbReference>
<comment type="caution">
    <text evidence="1">The sequence shown here is derived from an EMBL/GenBank/DDBJ whole genome shotgun (WGS) entry which is preliminary data.</text>
</comment>
<accession>A0ACA9KG81</accession>
<keyword evidence="2" id="KW-1185">Reference proteome</keyword>
<gene>
    <name evidence="1" type="ORF">RPERSI_LOCUS622</name>
</gene>
<protein>
    <submittedName>
        <fullName evidence="1">20255_t:CDS:1</fullName>
    </submittedName>
</protein>
<reference evidence="1" key="1">
    <citation type="submission" date="2021-06" db="EMBL/GenBank/DDBJ databases">
        <authorList>
            <person name="Kallberg Y."/>
            <person name="Tangrot J."/>
            <person name="Rosling A."/>
        </authorList>
    </citation>
    <scope>NUCLEOTIDE SEQUENCE</scope>
    <source>
        <strain evidence="1">MA461A</strain>
    </source>
</reference>
<feature type="non-terminal residue" evidence="1">
    <location>
        <position position="59"/>
    </location>
</feature>
<name>A0ACA9KG81_9GLOM</name>
<organism evidence="1 2">
    <name type="scientific">Racocetra persica</name>
    <dbReference type="NCBI Taxonomy" id="160502"/>
    <lineage>
        <taxon>Eukaryota</taxon>
        <taxon>Fungi</taxon>
        <taxon>Fungi incertae sedis</taxon>
        <taxon>Mucoromycota</taxon>
        <taxon>Glomeromycotina</taxon>
        <taxon>Glomeromycetes</taxon>
        <taxon>Diversisporales</taxon>
        <taxon>Gigasporaceae</taxon>
        <taxon>Racocetra</taxon>
    </lineage>
</organism>
<dbReference type="Proteomes" id="UP000789920">
    <property type="component" value="Unassembled WGS sequence"/>
</dbReference>
<evidence type="ECO:0000313" key="2">
    <source>
        <dbReference type="Proteomes" id="UP000789920"/>
    </source>
</evidence>